<dbReference type="EMBL" id="SMKQ01000006">
    <property type="protein sequence ID" value="TDD55340.1"/>
    <property type="molecule type" value="Genomic_DNA"/>
</dbReference>
<dbReference type="RefSeq" id="WP_132608898.1">
    <property type="nucleotide sequence ID" value="NZ_SMKQ01000006.1"/>
</dbReference>
<dbReference type="InterPro" id="IPR003675">
    <property type="entry name" value="Rce1/LyrA-like_dom"/>
</dbReference>
<evidence type="ECO:0000313" key="3">
    <source>
        <dbReference type="EMBL" id="TDD55340.1"/>
    </source>
</evidence>
<dbReference type="AlphaFoldDB" id="A0A4R4ZBZ4"/>
<dbReference type="Pfam" id="PF02517">
    <property type="entry name" value="Rce1-like"/>
    <property type="match status" value="1"/>
</dbReference>
<keyword evidence="4" id="KW-1185">Reference proteome</keyword>
<feature type="transmembrane region" description="Helical" evidence="1">
    <location>
        <begin position="217"/>
        <end position="235"/>
    </location>
</feature>
<reference evidence="3 4" key="1">
    <citation type="submission" date="2019-03" db="EMBL/GenBank/DDBJ databases">
        <title>Draft genome sequences of novel Actinobacteria.</title>
        <authorList>
            <person name="Sahin N."/>
            <person name="Ay H."/>
            <person name="Saygin H."/>
        </authorList>
    </citation>
    <scope>NUCLEOTIDE SEQUENCE [LARGE SCALE GENOMIC DNA]</scope>
    <source>
        <strain evidence="3 4">CH32</strain>
    </source>
</reference>
<gene>
    <name evidence="3" type="ORF">E1286_03920</name>
</gene>
<dbReference type="GO" id="GO:0080120">
    <property type="term" value="P:CAAX-box protein maturation"/>
    <property type="evidence" value="ECO:0007669"/>
    <property type="project" value="UniProtKB-ARBA"/>
</dbReference>
<dbReference type="GO" id="GO:0006508">
    <property type="term" value="P:proteolysis"/>
    <property type="evidence" value="ECO:0007669"/>
    <property type="project" value="UniProtKB-KW"/>
</dbReference>
<feature type="transmembrane region" description="Helical" evidence="1">
    <location>
        <begin position="110"/>
        <end position="128"/>
    </location>
</feature>
<feature type="transmembrane region" description="Helical" evidence="1">
    <location>
        <begin position="268"/>
        <end position="288"/>
    </location>
</feature>
<evidence type="ECO:0000256" key="1">
    <source>
        <dbReference type="SAM" id="Phobius"/>
    </source>
</evidence>
<keyword evidence="1" id="KW-1133">Transmembrane helix</keyword>
<dbReference type="OrthoDB" id="877230at2"/>
<evidence type="ECO:0000259" key="2">
    <source>
        <dbReference type="Pfam" id="PF02517"/>
    </source>
</evidence>
<keyword evidence="3" id="KW-0482">Metalloprotease</keyword>
<dbReference type="Proteomes" id="UP000295302">
    <property type="component" value="Unassembled WGS sequence"/>
</dbReference>
<accession>A0A4R4ZBZ4</accession>
<feature type="transmembrane region" description="Helical" evidence="1">
    <location>
        <begin position="149"/>
        <end position="172"/>
    </location>
</feature>
<dbReference type="GO" id="GO:0008237">
    <property type="term" value="F:metallopeptidase activity"/>
    <property type="evidence" value="ECO:0007669"/>
    <property type="project" value="UniProtKB-KW"/>
</dbReference>
<organism evidence="3 4">
    <name type="scientific">Nonomuraea terrae</name>
    <dbReference type="NCBI Taxonomy" id="2530383"/>
    <lineage>
        <taxon>Bacteria</taxon>
        <taxon>Bacillati</taxon>
        <taxon>Actinomycetota</taxon>
        <taxon>Actinomycetes</taxon>
        <taxon>Streptosporangiales</taxon>
        <taxon>Streptosporangiaceae</taxon>
        <taxon>Nonomuraea</taxon>
    </lineage>
</organism>
<proteinExistence type="predicted"/>
<sequence>MTTPTIPAVDTGPHVPGRALAFACAPFAAVTALALVVAGPGEVGARLGVAAILAAALVLPGLALTVPAVLARRVDGPRPLLVAAGLTALSTFGLIGTPDLGFFGGLERNWQGRLIDLAMVTLLFALAGPALRERSGLTVRTAPGSARPVAVTAVVTVLLYTLLNWANGVATAGPTFENLLFQLTLPGTTEELLWRGALLALLDHVFGRPWRVFGAPMGWGGVIVTAVFAIGHGVHVGDGGIALDPVAIAAVAVIGSILCWIRARSGALWPAIVTHIAINTAIVAVAALPG</sequence>
<name>A0A4R4ZBZ4_9ACTN</name>
<feature type="transmembrane region" description="Helical" evidence="1">
    <location>
        <begin position="20"/>
        <end position="41"/>
    </location>
</feature>
<dbReference type="GO" id="GO:0004175">
    <property type="term" value="F:endopeptidase activity"/>
    <property type="evidence" value="ECO:0007669"/>
    <property type="project" value="UniProtKB-ARBA"/>
</dbReference>
<comment type="caution">
    <text evidence="3">The sequence shown here is derived from an EMBL/GenBank/DDBJ whole genome shotgun (WGS) entry which is preliminary data.</text>
</comment>
<feature type="transmembrane region" description="Helical" evidence="1">
    <location>
        <begin position="80"/>
        <end position="98"/>
    </location>
</feature>
<feature type="transmembrane region" description="Helical" evidence="1">
    <location>
        <begin position="241"/>
        <end position="261"/>
    </location>
</feature>
<evidence type="ECO:0000313" key="4">
    <source>
        <dbReference type="Proteomes" id="UP000295302"/>
    </source>
</evidence>
<feature type="domain" description="CAAX prenyl protease 2/Lysostaphin resistance protein A-like" evidence="2">
    <location>
        <begin position="178"/>
        <end position="280"/>
    </location>
</feature>
<protein>
    <submittedName>
        <fullName evidence="3">CPBP family intramembrane metalloprotease</fullName>
    </submittedName>
</protein>
<feature type="transmembrane region" description="Helical" evidence="1">
    <location>
        <begin position="47"/>
        <end position="71"/>
    </location>
</feature>
<keyword evidence="3" id="KW-0645">Protease</keyword>
<keyword evidence="1" id="KW-0812">Transmembrane</keyword>
<keyword evidence="3" id="KW-0378">Hydrolase</keyword>
<keyword evidence="1" id="KW-0472">Membrane</keyword>